<accession>A0A3P6GWW0</accession>
<protein>
    <submittedName>
        <fullName evidence="1">Uncharacterized protein</fullName>
    </submittedName>
</protein>
<proteinExistence type="predicted"/>
<gene>
    <name evidence="1" type="ORF">BOLC6T39244H</name>
</gene>
<organism evidence="1">
    <name type="scientific">Brassica oleracea</name>
    <name type="common">Wild cabbage</name>
    <dbReference type="NCBI Taxonomy" id="3712"/>
    <lineage>
        <taxon>Eukaryota</taxon>
        <taxon>Viridiplantae</taxon>
        <taxon>Streptophyta</taxon>
        <taxon>Embryophyta</taxon>
        <taxon>Tracheophyta</taxon>
        <taxon>Spermatophyta</taxon>
        <taxon>Magnoliopsida</taxon>
        <taxon>eudicotyledons</taxon>
        <taxon>Gunneridae</taxon>
        <taxon>Pentapetalae</taxon>
        <taxon>rosids</taxon>
        <taxon>malvids</taxon>
        <taxon>Brassicales</taxon>
        <taxon>Brassicaceae</taxon>
        <taxon>Brassiceae</taxon>
        <taxon>Brassica</taxon>
    </lineage>
</organism>
<dbReference type="AlphaFoldDB" id="A0A3P6GWW0"/>
<name>A0A3P6GWW0_BRAOL</name>
<dbReference type="EMBL" id="LR031880">
    <property type="protein sequence ID" value="VDD63791.1"/>
    <property type="molecule type" value="Genomic_DNA"/>
</dbReference>
<reference evidence="1" key="1">
    <citation type="submission" date="2018-11" db="EMBL/GenBank/DDBJ databases">
        <authorList>
            <consortium name="Genoscope - CEA"/>
            <person name="William W."/>
        </authorList>
    </citation>
    <scope>NUCLEOTIDE SEQUENCE</scope>
</reference>
<sequence>MESRTTEKESLKRLAFQVSKRVEKPHDKNQTYQELILDSLSLYTNIREREIRMEKQEFLELFEAATKAAKSAVIGDSKSSSPAVSRSLLNCGSSLIQWFDQVFINTSTRKNLGFKSQKT</sequence>
<evidence type="ECO:0000313" key="1">
    <source>
        <dbReference type="EMBL" id="VDD63791.1"/>
    </source>
</evidence>